<evidence type="ECO:0000313" key="1">
    <source>
        <dbReference type="EMBL" id="KDQ58116.1"/>
    </source>
</evidence>
<dbReference type="AlphaFoldDB" id="A0A067Q674"/>
<gene>
    <name evidence="1" type="ORF">JAAARDRAFT_34917</name>
</gene>
<protein>
    <submittedName>
        <fullName evidence="1">Uncharacterized protein</fullName>
    </submittedName>
</protein>
<dbReference type="Proteomes" id="UP000027265">
    <property type="component" value="Unassembled WGS sequence"/>
</dbReference>
<dbReference type="HOGENOM" id="CLU_1917339_0_0_1"/>
<keyword evidence="2" id="KW-1185">Reference proteome</keyword>
<sequence length="132" mass="15154">MSLPHRDLVFIRDSHSTCSFLLYHQNIAGLFVSTNLKHDPINLNRSRNYMGGITRTTNPDAIWKSLAITREWQNLKHDHILNYSQIIHDYRLLHQGPLPRSIAHYGMLFPCHPVELVGVWPVSSRPGGGCHH</sequence>
<proteinExistence type="predicted"/>
<dbReference type="InParanoid" id="A0A067Q674"/>
<evidence type="ECO:0000313" key="2">
    <source>
        <dbReference type="Proteomes" id="UP000027265"/>
    </source>
</evidence>
<name>A0A067Q674_9AGAM</name>
<dbReference type="EMBL" id="KL197718">
    <property type="protein sequence ID" value="KDQ58116.1"/>
    <property type="molecule type" value="Genomic_DNA"/>
</dbReference>
<reference evidence="2" key="1">
    <citation type="journal article" date="2014" name="Proc. Natl. Acad. Sci. U.S.A.">
        <title>Extensive sampling of basidiomycete genomes demonstrates inadequacy of the white-rot/brown-rot paradigm for wood decay fungi.</title>
        <authorList>
            <person name="Riley R."/>
            <person name="Salamov A.A."/>
            <person name="Brown D.W."/>
            <person name="Nagy L.G."/>
            <person name="Floudas D."/>
            <person name="Held B.W."/>
            <person name="Levasseur A."/>
            <person name="Lombard V."/>
            <person name="Morin E."/>
            <person name="Otillar R."/>
            <person name="Lindquist E.A."/>
            <person name="Sun H."/>
            <person name="LaButti K.M."/>
            <person name="Schmutz J."/>
            <person name="Jabbour D."/>
            <person name="Luo H."/>
            <person name="Baker S.E."/>
            <person name="Pisabarro A.G."/>
            <person name="Walton J.D."/>
            <person name="Blanchette R.A."/>
            <person name="Henrissat B."/>
            <person name="Martin F."/>
            <person name="Cullen D."/>
            <person name="Hibbett D.S."/>
            <person name="Grigoriev I.V."/>
        </authorList>
    </citation>
    <scope>NUCLEOTIDE SEQUENCE [LARGE SCALE GENOMIC DNA]</scope>
    <source>
        <strain evidence="2">MUCL 33604</strain>
    </source>
</reference>
<organism evidence="1 2">
    <name type="scientific">Jaapia argillacea MUCL 33604</name>
    <dbReference type="NCBI Taxonomy" id="933084"/>
    <lineage>
        <taxon>Eukaryota</taxon>
        <taxon>Fungi</taxon>
        <taxon>Dikarya</taxon>
        <taxon>Basidiomycota</taxon>
        <taxon>Agaricomycotina</taxon>
        <taxon>Agaricomycetes</taxon>
        <taxon>Agaricomycetidae</taxon>
        <taxon>Jaapiales</taxon>
        <taxon>Jaapiaceae</taxon>
        <taxon>Jaapia</taxon>
    </lineage>
</organism>
<accession>A0A067Q674</accession>